<dbReference type="InterPro" id="IPR005843">
    <property type="entry name" value="A-D-PHexomutase_C"/>
</dbReference>
<evidence type="ECO:0000256" key="5">
    <source>
        <dbReference type="ARBA" id="ARBA00022842"/>
    </source>
</evidence>
<dbReference type="AlphaFoldDB" id="A0A1J9PBV9"/>
<dbReference type="InterPro" id="IPR016055">
    <property type="entry name" value="A-D-PHexomutase_a/b/a-I/II/III"/>
</dbReference>
<dbReference type="InterPro" id="IPR036900">
    <property type="entry name" value="A-D-PHexomutase_C_sf"/>
</dbReference>
<evidence type="ECO:0000313" key="11">
    <source>
        <dbReference type="EMBL" id="OJD13442.1"/>
    </source>
</evidence>
<accession>A0A1J9PBV9</accession>
<evidence type="ECO:0000256" key="2">
    <source>
        <dbReference type="ARBA" id="ARBA00010231"/>
    </source>
</evidence>
<keyword evidence="4" id="KW-0479">Metal-binding</keyword>
<evidence type="ECO:0000313" key="12">
    <source>
        <dbReference type="Proteomes" id="UP000182235"/>
    </source>
</evidence>
<dbReference type="OrthoDB" id="8300170at2759"/>
<evidence type="ECO:0000256" key="3">
    <source>
        <dbReference type="ARBA" id="ARBA00022553"/>
    </source>
</evidence>
<dbReference type="PANTHER" id="PTHR45745:SF1">
    <property type="entry name" value="PHOSPHOGLUCOMUTASE 2B-RELATED"/>
    <property type="match status" value="1"/>
</dbReference>
<dbReference type="VEuPathDB" id="FungiDB:AJ78_06095"/>
<comment type="similarity">
    <text evidence="2">Belongs to the phosphohexose mutase family.</text>
</comment>
<evidence type="ECO:0000259" key="10">
    <source>
        <dbReference type="Pfam" id="PF02880"/>
    </source>
</evidence>
<dbReference type="GO" id="GO:0005975">
    <property type="term" value="P:carbohydrate metabolic process"/>
    <property type="evidence" value="ECO:0007669"/>
    <property type="project" value="InterPro"/>
</dbReference>
<comment type="cofactor">
    <cofactor evidence="1">
        <name>Mg(2+)</name>
        <dbReference type="ChEBI" id="CHEBI:18420"/>
    </cofactor>
</comment>
<name>A0A1J9PBV9_9EURO</name>
<keyword evidence="12" id="KW-1185">Reference proteome</keyword>
<evidence type="ECO:0000259" key="9">
    <source>
        <dbReference type="Pfam" id="PF02879"/>
    </source>
</evidence>
<proteinExistence type="inferred from homology"/>
<dbReference type="CDD" id="cd05799">
    <property type="entry name" value="PGM2"/>
    <property type="match status" value="1"/>
</dbReference>
<evidence type="ECO:0000259" key="7">
    <source>
        <dbReference type="Pfam" id="PF00408"/>
    </source>
</evidence>
<dbReference type="InterPro" id="IPR005846">
    <property type="entry name" value="A-D-PHexomutase_a/b/a-III"/>
</dbReference>
<dbReference type="Pfam" id="PF02878">
    <property type="entry name" value="PGM_PMM_I"/>
    <property type="match status" value="1"/>
</dbReference>
<dbReference type="Pfam" id="PF02879">
    <property type="entry name" value="PGM_PMM_II"/>
    <property type="match status" value="1"/>
</dbReference>
<protein>
    <recommendedName>
        <fullName evidence="13">Phosphoglucomutase</fullName>
    </recommendedName>
</protein>
<dbReference type="PANTHER" id="PTHR45745">
    <property type="entry name" value="PHOSPHOMANNOMUTASE 45A"/>
    <property type="match status" value="1"/>
</dbReference>
<feature type="domain" description="Alpha-D-phosphohexomutase alpha/beta/alpha" evidence="8">
    <location>
        <begin position="99"/>
        <end position="239"/>
    </location>
</feature>
<keyword evidence="3" id="KW-0597">Phosphoprotein</keyword>
<keyword evidence="6" id="KW-0413">Isomerase</keyword>
<evidence type="ECO:0000256" key="6">
    <source>
        <dbReference type="ARBA" id="ARBA00023235"/>
    </source>
</evidence>
<dbReference type="Pfam" id="PF02880">
    <property type="entry name" value="PGM_PMM_III"/>
    <property type="match status" value="1"/>
</dbReference>
<feature type="domain" description="Alpha-D-phosphohexomutase C-terminal" evidence="7">
    <location>
        <begin position="596"/>
        <end position="637"/>
    </location>
</feature>
<dbReference type="GO" id="GO:0000287">
    <property type="term" value="F:magnesium ion binding"/>
    <property type="evidence" value="ECO:0007669"/>
    <property type="project" value="InterPro"/>
</dbReference>
<sequence length="675" mass="74981">MKNKQVPLSDLVKQWLEWDHDPETRAEISRLRDEKNEAELERRLRKRMSMSMPMSFVQVLFESSGQWLCDIDRSLFHKYKDAINPDIPPESHLQYPPGIEFGTAGLRGRMQAGFSSMNALTVIQASQGLAKFIKRSHQQLSEQPSVIIGRDARHNSKKFAMLAANAFAAEGIRVLWYQNAAPTPMVPFGVLRHRAAGGVMITASHNPARDNGLNYRYASNGCQINSPMDAEIAGLIQENLEPWPSAWDTMDENKNLVLDCYEDTATMYCDAVTQFVNSIKLAPGPPRPFVYTPLHGVGHSIMSRLCEQLGFKDLMTVVAEQQEPDPDFPTVTFPNPEESGALDLAMKTADTFGRDLIIANDPDADRLAVAEKVDGTWIKLTGDQLGILFASYMLDALESKDNRQKKIAMLTTAVSTSMLSKIARAESFHFQETLTGFKWLGNVARRLECAPSSGSRDVEGGEEYNVPFAFEEALGYMFPAISYDKDGLTAAMIFLAAAETYWRVNEGLTPYGKLMQLYGRYGYHENLNTYFVSPDVEVTRKLFEGIRGRVAGKAEKGGTGMGTVGSLPITRWRDVTFGFDSGTGVDEMQLPVDPNSQMVTVWSERGVRFTLRGSGTEPKIKIYIESCSGSRGQAVKAVCDVFSAVLEDWIEPYAPRVKCAERIVTSSGHAFDAPT</sequence>
<evidence type="ECO:0000259" key="8">
    <source>
        <dbReference type="Pfam" id="PF02878"/>
    </source>
</evidence>
<feature type="domain" description="Alpha-D-phosphohexomutase alpha/beta/alpha" evidence="9">
    <location>
        <begin position="267"/>
        <end position="372"/>
    </location>
</feature>
<dbReference type="Proteomes" id="UP000182235">
    <property type="component" value="Unassembled WGS sequence"/>
</dbReference>
<dbReference type="Pfam" id="PF00408">
    <property type="entry name" value="PGM_PMM_IV"/>
    <property type="match status" value="1"/>
</dbReference>
<dbReference type="InterPro" id="IPR005845">
    <property type="entry name" value="A-D-PHexomutase_a/b/a-II"/>
</dbReference>
<dbReference type="SUPFAM" id="SSF55957">
    <property type="entry name" value="Phosphoglucomutase, C-terminal domain"/>
    <property type="match status" value="1"/>
</dbReference>
<reference evidence="11 12" key="1">
    <citation type="submission" date="2015-07" db="EMBL/GenBank/DDBJ databases">
        <title>Emmonsia species relationships and genome sequence.</title>
        <authorList>
            <consortium name="The Broad Institute Genomics Platform"/>
            <person name="Cuomo C.A."/>
            <person name="Munoz J.F."/>
            <person name="Imamovic A."/>
            <person name="Priest M.E."/>
            <person name="Young S."/>
            <person name="Clay O.K."/>
            <person name="McEwen J.G."/>
        </authorList>
    </citation>
    <scope>NUCLEOTIDE SEQUENCE [LARGE SCALE GENOMIC DNA]</scope>
    <source>
        <strain evidence="11 12">UAMH 9510</strain>
    </source>
</reference>
<feature type="domain" description="Alpha-D-phosphohexomutase alpha/beta/alpha" evidence="10">
    <location>
        <begin position="381"/>
        <end position="499"/>
    </location>
</feature>
<evidence type="ECO:0000256" key="1">
    <source>
        <dbReference type="ARBA" id="ARBA00001946"/>
    </source>
</evidence>
<dbReference type="PROSITE" id="PS00710">
    <property type="entry name" value="PGM_PMM"/>
    <property type="match status" value="1"/>
</dbReference>
<keyword evidence="5" id="KW-0460">Magnesium</keyword>
<dbReference type="Gene3D" id="3.40.120.10">
    <property type="entry name" value="Alpha-D-Glucose-1,6-Bisphosphate, subunit A, domain 3"/>
    <property type="match status" value="3"/>
</dbReference>
<dbReference type="InterPro" id="IPR016066">
    <property type="entry name" value="A-D-PHexomutase_CS"/>
</dbReference>
<gene>
    <name evidence="11" type="ORF">AJ78_06095</name>
</gene>
<dbReference type="InterPro" id="IPR005844">
    <property type="entry name" value="A-D-PHexomutase_a/b/a-I"/>
</dbReference>
<evidence type="ECO:0008006" key="13">
    <source>
        <dbReference type="Google" id="ProtNLM"/>
    </source>
</evidence>
<dbReference type="SUPFAM" id="SSF53738">
    <property type="entry name" value="Phosphoglucomutase, first 3 domains"/>
    <property type="match status" value="3"/>
</dbReference>
<dbReference type="GO" id="GO:0008973">
    <property type="term" value="F:phosphopentomutase activity"/>
    <property type="evidence" value="ECO:0007669"/>
    <property type="project" value="TreeGrafter"/>
</dbReference>
<dbReference type="GO" id="GO:0005634">
    <property type="term" value="C:nucleus"/>
    <property type="evidence" value="ECO:0007669"/>
    <property type="project" value="TreeGrafter"/>
</dbReference>
<dbReference type="EMBL" id="LGRN01000299">
    <property type="protein sequence ID" value="OJD13442.1"/>
    <property type="molecule type" value="Genomic_DNA"/>
</dbReference>
<dbReference type="GO" id="GO:0006166">
    <property type="term" value="P:purine ribonucleoside salvage"/>
    <property type="evidence" value="ECO:0007669"/>
    <property type="project" value="TreeGrafter"/>
</dbReference>
<comment type="caution">
    <text evidence="11">The sequence shown here is derived from an EMBL/GenBank/DDBJ whole genome shotgun (WGS) entry which is preliminary data.</text>
</comment>
<evidence type="ECO:0000256" key="4">
    <source>
        <dbReference type="ARBA" id="ARBA00022723"/>
    </source>
</evidence>
<dbReference type="STRING" id="1447872.A0A1J9PBV9"/>
<organism evidence="11 12">
    <name type="scientific">Emergomyces pasteurianus Ep9510</name>
    <dbReference type="NCBI Taxonomy" id="1447872"/>
    <lineage>
        <taxon>Eukaryota</taxon>
        <taxon>Fungi</taxon>
        <taxon>Dikarya</taxon>
        <taxon>Ascomycota</taxon>
        <taxon>Pezizomycotina</taxon>
        <taxon>Eurotiomycetes</taxon>
        <taxon>Eurotiomycetidae</taxon>
        <taxon>Onygenales</taxon>
        <taxon>Ajellomycetaceae</taxon>
        <taxon>Emergomyces</taxon>
    </lineage>
</organism>